<gene>
    <name evidence="1" type="ORF">BV25DRAFT_1799161</name>
</gene>
<comment type="caution">
    <text evidence="1">The sequence shown here is derived from an EMBL/GenBank/DDBJ whole genome shotgun (WGS) entry which is preliminary data.</text>
</comment>
<name>A0ACB8T8C9_9AGAM</name>
<proteinExistence type="predicted"/>
<reference evidence="1" key="2">
    <citation type="journal article" date="2022" name="New Phytol.">
        <title>Evolutionary transition to the ectomycorrhizal habit in the genomes of a hyperdiverse lineage of mushroom-forming fungi.</title>
        <authorList>
            <person name="Looney B."/>
            <person name="Miyauchi S."/>
            <person name="Morin E."/>
            <person name="Drula E."/>
            <person name="Courty P.E."/>
            <person name="Kohler A."/>
            <person name="Kuo A."/>
            <person name="LaButti K."/>
            <person name="Pangilinan J."/>
            <person name="Lipzen A."/>
            <person name="Riley R."/>
            <person name="Andreopoulos W."/>
            <person name="He G."/>
            <person name="Johnson J."/>
            <person name="Nolan M."/>
            <person name="Tritt A."/>
            <person name="Barry K.W."/>
            <person name="Grigoriev I.V."/>
            <person name="Nagy L.G."/>
            <person name="Hibbett D."/>
            <person name="Henrissat B."/>
            <person name="Matheny P.B."/>
            <person name="Labbe J."/>
            <person name="Martin F.M."/>
        </authorList>
    </citation>
    <scope>NUCLEOTIDE SEQUENCE</scope>
    <source>
        <strain evidence="1">HHB10654</strain>
    </source>
</reference>
<evidence type="ECO:0000313" key="2">
    <source>
        <dbReference type="Proteomes" id="UP000814140"/>
    </source>
</evidence>
<reference evidence="1" key="1">
    <citation type="submission" date="2021-03" db="EMBL/GenBank/DDBJ databases">
        <authorList>
            <consortium name="DOE Joint Genome Institute"/>
            <person name="Ahrendt S."/>
            <person name="Looney B.P."/>
            <person name="Miyauchi S."/>
            <person name="Morin E."/>
            <person name="Drula E."/>
            <person name="Courty P.E."/>
            <person name="Chicoki N."/>
            <person name="Fauchery L."/>
            <person name="Kohler A."/>
            <person name="Kuo A."/>
            <person name="Labutti K."/>
            <person name="Pangilinan J."/>
            <person name="Lipzen A."/>
            <person name="Riley R."/>
            <person name="Andreopoulos W."/>
            <person name="He G."/>
            <person name="Johnson J."/>
            <person name="Barry K.W."/>
            <person name="Grigoriev I.V."/>
            <person name="Nagy L."/>
            <person name="Hibbett D."/>
            <person name="Henrissat B."/>
            <person name="Matheny P.B."/>
            <person name="Labbe J."/>
            <person name="Martin F."/>
        </authorList>
    </citation>
    <scope>NUCLEOTIDE SEQUENCE</scope>
    <source>
        <strain evidence="1">HHB10654</strain>
    </source>
</reference>
<accession>A0ACB8T8C9</accession>
<protein>
    <submittedName>
        <fullName evidence="1">Uncharacterized protein</fullName>
    </submittedName>
</protein>
<dbReference type="EMBL" id="MU277196">
    <property type="protein sequence ID" value="KAI0065038.1"/>
    <property type="molecule type" value="Genomic_DNA"/>
</dbReference>
<dbReference type="Proteomes" id="UP000814140">
    <property type="component" value="Unassembled WGS sequence"/>
</dbReference>
<evidence type="ECO:0000313" key="1">
    <source>
        <dbReference type="EMBL" id="KAI0065038.1"/>
    </source>
</evidence>
<keyword evidence="2" id="KW-1185">Reference proteome</keyword>
<sequence>MDVNESTVKGNSEAIQCLLRQGGVGDPTVTPGVVDVSEYVVIFHGDLGTLERVQSLQQSRGIEKSPWLQFRYIVFIPGFFHLKMACADAIWRAFVKPKKSRLDPTSTMEHAGIFRPQETGIIGSNPGFRRMHDLTQHDGIIRRLDCWRVEVQRRTSSAAMTLDDFAAMKPTWEDIEAMSYDLVTRYVASGDFSRAGSASERDQDFENSLLRNQCYLLYEEITYAMNAGDVGRLEIALATWILVFKGTGKNKYAAQMTKFLLEVNFLYPERLRRAVRMNWFCNPKGQAGAFRGVDWLVERNNLYTKHIYGGQFSNNTIPYILKESVLIELYRKLHVNIEDNFCLTGRAINHAPPNMTATFGKVADHIANHAPHEFRAGRKVKYEVDDTVRKGAGLMMIGPPPTSCIEAAQVEDDGESGVSGGVESQDLAV</sequence>
<organism evidence="1 2">
    <name type="scientific">Artomyces pyxidatus</name>
    <dbReference type="NCBI Taxonomy" id="48021"/>
    <lineage>
        <taxon>Eukaryota</taxon>
        <taxon>Fungi</taxon>
        <taxon>Dikarya</taxon>
        <taxon>Basidiomycota</taxon>
        <taxon>Agaricomycotina</taxon>
        <taxon>Agaricomycetes</taxon>
        <taxon>Russulales</taxon>
        <taxon>Auriscalpiaceae</taxon>
        <taxon>Artomyces</taxon>
    </lineage>
</organism>